<dbReference type="OrthoDB" id="9759607at2"/>
<dbReference type="RefSeq" id="WP_127484489.1">
    <property type="nucleotide sequence ID" value="NZ_CP022572.1"/>
</dbReference>
<keyword evidence="1" id="KW-0472">Membrane</keyword>
<dbReference type="Gene3D" id="3.30.450.20">
    <property type="entry name" value="PAS domain"/>
    <property type="match status" value="1"/>
</dbReference>
<dbReference type="Pfam" id="PF00990">
    <property type="entry name" value="GGDEF"/>
    <property type="match status" value="1"/>
</dbReference>
<evidence type="ECO:0000259" key="2">
    <source>
        <dbReference type="PROSITE" id="PS50887"/>
    </source>
</evidence>
<dbReference type="InterPro" id="IPR000160">
    <property type="entry name" value="GGDEF_dom"/>
</dbReference>
<accession>A0A3Q9QVS8</accession>
<dbReference type="EMBL" id="CP022572">
    <property type="protein sequence ID" value="AZU59998.1"/>
    <property type="molecule type" value="Genomic_DNA"/>
</dbReference>
<dbReference type="KEGG" id="nmk:CHR53_01190"/>
<sequence>MWAIYFFIGFFAAIGISQIYFQYVRIKSKKMLENQQTIFQLVEGSKDVIYHFDVKPGIKFRYISPSLDKFLGPGTIKEAFERPDAPFERIHPDDYDNLCKKISGKLDYNQILIQRWKDNEGIYRCFEEFVTPIYEKDQIVAVQGIMRNIDEKIKLQQDLEYRIYHDALTGIYNREYFENIFTKYDEEINSPIAIILCDLDELKSTNDNFGHKKGDALIKAAAELLNQFSSETITVARIGGDEFVLLAENKDEIDIEQMVKDILKEIDRYNDRRSEQLIKMSIGYSLSSYSLGHISEVFSEADKNMYKDKVRRKQPIVERT</sequence>
<dbReference type="Proteomes" id="UP000282892">
    <property type="component" value="Chromosome"/>
</dbReference>
<dbReference type="STRING" id="1193713.GCA_001636315_02789"/>
<keyword evidence="1" id="KW-1133">Transmembrane helix</keyword>
<dbReference type="InterPro" id="IPR052155">
    <property type="entry name" value="Biofilm_reg_signaling"/>
</dbReference>
<dbReference type="InterPro" id="IPR029787">
    <property type="entry name" value="Nucleotide_cyclase"/>
</dbReference>
<dbReference type="PROSITE" id="PS50887">
    <property type="entry name" value="GGDEF"/>
    <property type="match status" value="1"/>
</dbReference>
<keyword evidence="1" id="KW-0812">Transmembrane</keyword>
<dbReference type="PANTHER" id="PTHR44757:SF2">
    <property type="entry name" value="BIOFILM ARCHITECTURE MAINTENANCE PROTEIN MBAA"/>
    <property type="match status" value="1"/>
</dbReference>
<evidence type="ECO:0000313" key="4">
    <source>
        <dbReference type="Proteomes" id="UP000282892"/>
    </source>
</evidence>
<evidence type="ECO:0000313" key="3">
    <source>
        <dbReference type="EMBL" id="AZU59998.1"/>
    </source>
</evidence>
<organism evidence="3 4">
    <name type="scientific">Neobacillus mesonae</name>
    <dbReference type="NCBI Taxonomy" id="1193713"/>
    <lineage>
        <taxon>Bacteria</taxon>
        <taxon>Bacillati</taxon>
        <taxon>Bacillota</taxon>
        <taxon>Bacilli</taxon>
        <taxon>Bacillales</taxon>
        <taxon>Bacillaceae</taxon>
        <taxon>Neobacillus</taxon>
    </lineage>
</organism>
<proteinExistence type="predicted"/>
<dbReference type="CDD" id="cd01949">
    <property type="entry name" value="GGDEF"/>
    <property type="match status" value="1"/>
</dbReference>
<keyword evidence="4" id="KW-1185">Reference proteome</keyword>
<dbReference type="PANTHER" id="PTHR44757">
    <property type="entry name" value="DIGUANYLATE CYCLASE DGCP"/>
    <property type="match status" value="1"/>
</dbReference>
<dbReference type="AlphaFoldDB" id="A0A3Q9QVS8"/>
<dbReference type="Gene3D" id="3.30.70.270">
    <property type="match status" value="1"/>
</dbReference>
<reference evidence="3 4" key="1">
    <citation type="submission" date="2017-07" db="EMBL/GenBank/DDBJ databases">
        <title>The complete genome sequence of Bacillus mesonae strain H20-5, an efficient strain improving plant abiotic stress resistance.</title>
        <authorList>
            <person name="Kim S.Y."/>
            <person name="Song H."/>
            <person name="Sang M.K."/>
            <person name="Weon H.-Y."/>
            <person name="Song J."/>
        </authorList>
    </citation>
    <scope>NUCLEOTIDE SEQUENCE [LARGE SCALE GENOMIC DNA]</scope>
    <source>
        <strain evidence="3 4">H20-5</strain>
    </source>
</reference>
<feature type="transmembrane region" description="Helical" evidence="1">
    <location>
        <begin position="6"/>
        <end position="24"/>
    </location>
</feature>
<dbReference type="InterPro" id="IPR035965">
    <property type="entry name" value="PAS-like_dom_sf"/>
</dbReference>
<dbReference type="SUPFAM" id="SSF55073">
    <property type="entry name" value="Nucleotide cyclase"/>
    <property type="match status" value="1"/>
</dbReference>
<evidence type="ECO:0000256" key="1">
    <source>
        <dbReference type="SAM" id="Phobius"/>
    </source>
</evidence>
<gene>
    <name evidence="3" type="ORF">CHR53_01190</name>
</gene>
<name>A0A3Q9QVS8_9BACI</name>
<dbReference type="SMART" id="SM00267">
    <property type="entry name" value="GGDEF"/>
    <property type="match status" value="1"/>
</dbReference>
<dbReference type="InterPro" id="IPR043128">
    <property type="entry name" value="Rev_trsase/Diguanyl_cyclase"/>
</dbReference>
<dbReference type="NCBIfam" id="TIGR00254">
    <property type="entry name" value="GGDEF"/>
    <property type="match status" value="1"/>
</dbReference>
<feature type="domain" description="GGDEF" evidence="2">
    <location>
        <begin position="190"/>
        <end position="320"/>
    </location>
</feature>
<protein>
    <submittedName>
        <fullName evidence="3">GGDEF domain-containing protein</fullName>
    </submittedName>
</protein>
<dbReference type="SUPFAM" id="SSF55785">
    <property type="entry name" value="PYP-like sensor domain (PAS domain)"/>
    <property type="match status" value="1"/>
</dbReference>